<evidence type="ECO:0000313" key="3">
    <source>
        <dbReference type="Proteomes" id="UP001234787"/>
    </source>
</evidence>
<keyword evidence="3" id="KW-1185">Reference proteome</keyword>
<dbReference type="InterPro" id="IPR036085">
    <property type="entry name" value="PAZ_dom_sf"/>
</dbReference>
<dbReference type="InterPro" id="IPR003100">
    <property type="entry name" value="PAZ_dom"/>
</dbReference>
<dbReference type="SUPFAM" id="SSF101690">
    <property type="entry name" value="PAZ domain"/>
    <property type="match status" value="1"/>
</dbReference>
<dbReference type="GO" id="GO:0003723">
    <property type="term" value="F:RNA binding"/>
    <property type="evidence" value="ECO:0007669"/>
    <property type="project" value="InterPro"/>
</dbReference>
<reference evidence="2" key="1">
    <citation type="submission" date="2022-12" db="EMBL/GenBank/DDBJ databases">
        <title>Chromosome-Level Genome Assembly of Japanese Cedar (Cryptomeriajaponica D. Don).</title>
        <authorList>
            <person name="Fujino T."/>
            <person name="Yamaguchi K."/>
            <person name="Yokoyama T."/>
            <person name="Hamanaka T."/>
            <person name="Harazono Y."/>
            <person name="Kamada H."/>
            <person name="Kobayashi W."/>
            <person name="Ujino-Ihara T."/>
            <person name="Uchiyama K."/>
            <person name="Matsumoto A."/>
            <person name="Izuno A."/>
            <person name="Tsumura Y."/>
            <person name="Toyoda A."/>
            <person name="Shigenobu S."/>
            <person name="Moriguchi Y."/>
            <person name="Ueno S."/>
            <person name="Kasahara M."/>
        </authorList>
    </citation>
    <scope>NUCLEOTIDE SEQUENCE</scope>
</reference>
<feature type="domain" description="PAZ" evidence="1">
    <location>
        <begin position="44"/>
        <end position="91"/>
    </location>
</feature>
<evidence type="ECO:0000313" key="2">
    <source>
        <dbReference type="EMBL" id="GLJ58283.1"/>
    </source>
</evidence>
<dbReference type="AlphaFoldDB" id="A0AAD3RR92"/>
<name>A0AAD3RR92_CRYJA</name>
<comment type="caution">
    <text evidence="2">The sequence shown here is derived from an EMBL/GenBank/DDBJ whole genome shotgun (WGS) entry which is preliminary data.</text>
</comment>
<accession>A0AAD3RR92</accession>
<gene>
    <name evidence="2" type="ORF">SUGI_1428940</name>
</gene>
<dbReference type="Proteomes" id="UP001234787">
    <property type="component" value="Unassembled WGS sequence"/>
</dbReference>
<proteinExistence type="predicted"/>
<dbReference type="EMBL" id="BSEH01000318">
    <property type="protein sequence ID" value="GLJ58283.1"/>
    <property type="molecule type" value="Genomic_DNA"/>
</dbReference>
<evidence type="ECO:0000259" key="1">
    <source>
        <dbReference type="Pfam" id="PF02170"/>
    </source>
</evidence>
<dbReference type="Pfam" id="PF02170">
    <property type="entry name" value="PAZ"/>
    <property type="match status" value="1"/>
</dbReference>
<dbReference type="Gene3D" id="2.170.260.10">
    <property type="entry name" value="paz domain"/>
    <property type="match status" value="1"/>
</dbReference>
<sequence length="128" mass="14728">MDGANFDDATALFCVASECHVDIIEGLWGSYVDKETKFRHVIASYGKTIKYMELPCLNLGKKAGRQNFVPMDFYEICEGQRVLKDNLNSRKEKILEKVIKPFVRRNKIAQIMEDEMDVHTVNTLPILE</sequence>
<organism evidence="2 3">
    <name type="scientific">Cryptomeria japonica</name>
    <name type="common">Japanese cedar</name>
    <name type="synonym">Cupressus japonica</name>
    <dbReference type="NCBI Taxonomy" id="3369"/>
    <lineage>
        <taxon>Eukaryota</taxon>
        <taxon>Viridiplantae</taxon>
        <taxon>Streptophyta</taxon>
        <taxon>Embryophyta</taxon>
        <taxon>Tracheophyta</taxon>
        <taxon>Spermatophyta</taxon>
        <taxon>Pinopsida</taxon>
        <taxon>Pinidae</taxon>
        <taxon>Conifers II</taxon>
        <taxon>Cupressales</taxon>
        <taxon>Cupressaceae</taxon>
        <taxon>Cryptomeria</taxon>
    </lineage>
</organism>
<protein>
    <recommendedName>
        <fullName evidence="1">PAZ domain-containing protein</fullName>
    </recommendedName>
</protein>